<reference evidence="3 4" key="1">
    <citation type="submission" date="2019-01" db="EMBL/GenBank/DDBJ databases">
        <title>Insights into ecological role of a new deltaproteobacterial order Candidatus Sinidesulfobacterales (Sva0485) by metagenomics and metatranscriptomics.</title>
        <authorList>
            <person name="Tan S."/>
            <person name="Liu J."/>
            <person name="Fang Y."/>
            <person name="Hedlund B.P."/>
            <person name="Lian Z.H."/>
            <person name="Huang L.Y."/>
            <person name="Li J.T."/>
            <person name="Huang L.N."/>
            <person name="Li W.J."/>
            <person name="Jiang H.C."/>
            <person name="Dong H.L."/>
            <person name="Shu W.S."/>
        </authorList>
    </citation>
    <scope>NUCLEOTIDE SEQUENCE [LARGE SCALE GENOMIC DNA]</scope>
    <source>
        <strain evidence="3">AP3</strain>
    </source>
</reference>
<dbReference type="SUPFAM" id="SSF48452">
    <property type="entry name" value="TPR-like"/>
    <property type="match status" value="1"/>
</dbReference>
<dbReference type="EMBL" id="SGBD01000002">
    <property type="protein sequence ID" value="RZD14566.1"/>
    <property type="molecule type" value="Genomic_DNA"/>
</dbReference>
<dbReference type="Proteomes" id="UP000320813">
    <property type="component" value="Unassembled WGS sequence"/>
</dbReference>
<evidence type="ECO:0000256" key="1">
    <source>
        <dbReference type="SAM" id="Phobius"/>
    </source>
</evidence>
<proteinExistence type="predicted"/>
<keyword evidence="1" id="KW-0472">Membrane</keyword>
<sequence length="211" mass="24365">MDGIDFEGFFIRNKLLLIAGLVIIVLIAGGIFGFRYYNYKRNENANKLLWKGVRLYMSFNGKNQKVLNRSVSYFKRLKNKYNGTHAYKISKFYLGLSYMRIGNLKRAISYLTEYTKIYPKPDSNNLSYLAYSNMAAASMLQKNYDNAITYFSDMAKVDNIKLQEYALLEEASLYTQIKEPKKAVAIYKTMLTNDAVTGDRGYIENLIQLNS</sequence>
<evidence type="ECO:0000259" key="2">
    <source>
        <dbReference type="Pfam" id="PF09976"/>
    </source>
</evidence>
<gene>
    <name evidence="3" type="ORF">EVJ47_05185</name>
</gene>
<organism evidence="3 4">
    <name type="scientific">Candidatus Acidulodesulfobacterium ferriphilum</name>
    <dbReference type="NCBI Taxonomy" id="2597223"/>
    <lineage>
        <taxon>Bacteria</taxon>
        <taxon>Deltaproteobacteria</taxon>
        <taxon>Candidatus Acidulodesulfobacterales</taxon>
        <taxon>Candidatus Acidulodesulfobacterium</taxon>
    </lineage>
</organism>
<keyword evidence="1" id="KW-0812">Transmembrane</keyword>
<dbReference type="InterPro" id="IPR018704">
    <property type="entry name" value="SecYEG/CpoB_TPR"/>
</dbReference>
<comment type="caution">
    <text evidence="3">The sequence shown here is derived from an EMBL/GenBank/DDBJ whole genome shotgun (WGS) entry which is preliminary data.</text>
</comment>
<name>A0A519BBD4_9DELT</name>
<feature type="domain" description="Ancillary SecYEG translocon subunit/Cell division coordinator CpoB TPR" evidence="2">
    <location>
        <begin position="10"/>
        <end position="152"/>
    </location>
</feature>
<dbReference type="AlphaFoldDB" id="A0A519BBD4"/>
<dbReference type="InterPro" id="IPR011990">
    <property type="entry name" value="TPR-like_helical_dom_sf"/>
</dbReference>
<protein>
    <submittedName>
        <fullName evidence="3">Tetratricopeptide repeat protein</fullName>
    </submittedName>
</protein>
<accession>A0A519BBD4</accession>
<feature type="transmembrane region" description="Helical" evidence="1">
    <location>
        <begin position="15"/>
        <end position="37"/>
    </location>
</feature>
<evidence type="ECO:0000313" key="3">
    <source>
        <dbReference type="EMBL" id="RZD14566.1"/>
    </source>
</evidence>
<dbReference type="Pfam" id="PF09976">
    <property type="entry name" value="TPR_21"/>
    <property type="match status" value="1"/>
</dbReference>
<dbReference type="Gene3D" id="1.25.40.10">
    <property type="entry name" value="Tetratricopeptide repeat domain"/>
    <property type="match status" value="1"/>
</dbReference>
<evidence type="ECO:0000313" key="4">
    <source>
        <dbReference type="Proteomes" id="UP000320813"/>
    </source>
</evidence>
<keyword evidence="1" id="KW-1133">Transmembrane helix</keyword>